<dbReference type="EMBL" id="BGPR01001126">
    <property type="protein sequence ID" value="GBM46172.1"/>
    <property type="molecule type" value="Genomic_DNA"/>
</dbReference>
<accession>A0A4Y2FXC4</accession>
<reference evidence="2 3" key="1">
    <citation type="journal article" date="2019" name="Sci. Rep.">
        <title>Orb-weaving spider Araneus ventricosus genome elucidates the spidroin gene catalogue.</title>
        <authorList>
            <person name="Kono N."/>
            <person name="Nakamura H."/>
            <person name="Ohtoshi R."/>
            <person name="Moran D.A.P."/>
            <person name="Shinohara A."/>
            <person name="Yoshida Y."/>
            <person name="Fujiwara M."/>
            <person name="Mori M."/>
            <person name="Tomita M."/>
            <person name="Arakawa K."/>
        </authorList>
    </citation>
    <scope>NUCLEOTIDE SEQUENCE [LARGE SCALE GENOMIC DNA]</scope>
</reference>
<keyword evidence="1" id="KW-0732">Signal</keyword>
<dbReference type="AlphaFoldDB" id="A0A4Y2FXC4"/>
<name>A0A4Y2FXC4_ARAVE</name>
<feature type="chain" id="PRO_5021218596" evidence="1">
    <location>
        <begin position="23"/>
        <end position="83"/>
    </location>
</feature>
<evidence type="ECO:0000313" key="2">
    <source>
        <dbReference type="EMBL" id="GBM46172.1"/>
    </source>
</evidence>
<gene>
    <name evidence="2" type="ORF">AVEN_48692_1</name>
</gene>
<proteinExistence type="predicted"/>
<evidence type="ECO:0000313" key="3">
    <source>
        <dbReference type="Proteomes" id="UP000499080"/>
    </source>
</evidence>
<evidence type="ECO:0000256" key="1">
    <source>
        <dbReference type="SAM" id="SignalP"/>
    </source>
</evidence>
<dbReference type="OrthoDB" id="6436271at2759"/>
<organism evidence="2 3">
    <name type="scientific">Araneus ventricosus</name>
    <name type="common">Orbweaver spider</name>
    <name type="synonym">Epeira ventricosa</name>
    <dbReference type="NCBI Taxonomy" id="182803"/>
    <lineage>
        <taxon>Eukaryota</taxon>
        <taxon>Metazoa</taxon>
        <taxon>Ecdysozoa</taxon>
        <taxon>Arthropoda</taxon>
        <taxon>Chelicerata</taxon>
        <taxon>Arachnida</taxon>
        <taxon>Araneae</taxon>
        <taxon>Araneomorphae</taxon>
        <taxon>Entelegynae</taxon>
        <taxon>Araneoidea</taxon>
        <taxon>Araneidae</taxon>
        <taxon>Araneus</taxon>
    </lineage>
</organism>
<keyword evidence="3" id="KW-1185">Reference proteome</keyword>
<dbReference type="Proteomes" id="UP000499080">
    <property type="component" value="Unassembled WGS sequence"/>
</dbReference>
<feature type="signal peptide" evidence="1">
    <location>
        <begin position="1"/>
        <end position="22"/>
    </location>
</feature>
<sequence>MHFSAFIVFQIVLAIGFHSVQAGDGKMDKLRKVMCDEEYEDMKNEIMSCAEAVNFSEEDEIREKGEPIEQCLEEKFGSKERRK</sequence>
<protein>
    <submittedName>
        <fullName evidence="2">Uncharacterized protein</fullName>
    </submittedName>
</protein>
<comment type="caution">
    <text evidence="2">The sequence shown here is derived from an EMBL/GenBank/DDBJ whole genome shotgun (WGS) entry which is preliminary data.</text>
</comment>